<reference evidence="2" key="1">
    <citation type="journal article" date="2023" name="G3 (Bethesda)">
        <title>A reference genome for the long-term kleptoplast-retaining sea slug Elysia crispata morphotype clarki.</title>
        <authorList>
            <person name="Eastman K.E."/>
            <person name="Pendleton A.L."/>
            <person name="Shaikh M.A."/>
            <person name="Suttiyut T."/>
            <person name="Ogas R."/>
            <person name="Tomko P."/>
            <person name="Gavelis G."/>
            <person name="Widhalm J.R."/>
            <person name="Wisecaver J.H."/>
        </authorList>
    </citation>
    <scope>NUCLEOTIDE SEQUENCE</scope>
    <source>
        <strain evidence="2">ECLA1</strain>
    </source>
</reference>
<evidence type="ECO:0000256" key="1">
    <source>
        <dbReference type="SAM" id="SignalP"/>
    </source>
</evidence>
<feature type="non-terminal residue" evidence="2">
    <location>
        <position position="1"/>
    </location>
</feature>
<gene>
    <name evidence="2" type="ORF">RRG08_050962</name>
</gene>
<dbReference type="AlphaFoldDB" id="A0AAE0ZJ90"/>
<feature type="chain" id="PRO_5041904856" evidence="1">
    <location>
        <begin position="24"/>
        <end position="66"/>
    </location>
</feature>
<dbReference type="EMBL" id="JAWDGP010003921">
    <property type="protein sequence ID" value="KAK3769452.1"/>
    <property type="molecule type" value="Genomic_DNA"/>
</dbReference>
<evidence type="ECO:0000313" key="3">
    <source>
        <dbReference type="Proteomes" id="UP001283361"/>
    </source>
</evidence>
<keyword evidence="1" id="KW-0732">Signal</keyword>
<protein>
    <submittedName>
        <fullName evidence="2">Uncharacterized protein</fullName>
    </submittedName>
</protein>
<comment type="caution">
    <text evidence="2">The sequence shown here is derived from an EMBL/GenBank/DDBJ whole genome shotgun (WGS) entry which is preliminary data.</text>
</comment>
<dbReference type="Proteomes" id="UP001283361">
    <property type="component" value="Unassembled WGS sequence"/>
</dbReference>
<organism evidence="2 3">
    <name type="scientific">Elysia crispata</name>
    <name type="common">lettuce slug</name>
    <dbReference type="NCBI Taxonomy" id="231223"/>
    <lineage>
        <taxon>Eukaryota</taxon>
        <taxon>Metazoa</taxon>
        <taxon>Spiralia</taxon>
        <taxon>Lophotrochozoa</taxon>
        <taxon>Mollusca</taxon>
        <taxon>Gastropoda</taxon>
        <taxon>Heterobranchia</taxon>
        <taxon>Euthyneura</taxon>
        <taxon>Panpulmonata</taxon>
        <taxon>Sacoglossa</taxon>
        <taxon>Placobranchoidea</taxon>
        <taxon>Plakobranchidae</taxon>
        <taxon>Elysia</taxon>
    </lineage>
</organism>
<evidence type="ECO:0000313" key="2">
    <source>
        <dbReference type="EMBL" id="KAK3769452.1"/>
    </source>
</evidence>
<accession>A0AAE0ZJ90</accession>
<sequence>MFTLLYFVVMAGNILIQLGGMNADPCTTLRTCKNNIQFNTTSGTWSFLSSRPSTRASWTYKVKPIC</sequence>
<keyword evidence="3" id="KW-1185">Reference proteome</keyword>
<feature type="signal peptide" evidence="1">
    <location>
        <begin position="1"/>
        <end position="23"/>
    </location>
</feature>
<proteinExistence type="predicted"/>
<name>A0AAE0ZJ90_9GAST</name>